<dbReference type="GO" id="GO:0048476">
    <property type="term" value="C:Holliday junction resolvase complex"/>
    <property type="evidence" value="ECO:0007669"/>
    <property type="project" value="UniProtKB-UniRule"/>
</dbReference>
<dbReference type="GO" id="GO:0031573">
    <property type="term" value="P:mitotic intra-S DNA damage checkpoint signaling"/>
    <property type="evidence" value="ECO:0007669"/>
    <property type="project" value="TreeGrafter"/>
</dbReference>
<comment type="subcellular location">
    <subcellularLocation>
        <location evidence="1">Nucleus</location>
    </subcellularLocation>
</comment>
<dbReference type="AlphaFoldDB" id="A0A0P1B815"/>
<dbReference type="InterPro" id="IPR036388">
    <property type="entry name" value="WH-like_DNA-bd_sf"/>
</dbReference>
<dbReference type="CDD" id="cd21036">
    <property type="entry name" value="WH_MUS81"/>
    <property type="match status" value="1"/>
</dbReference>
<dbReference type="GO" id="GO:0048257">
    <property type="term" value="F:3'-flap endonuclease activity"/>
    <property type="evidence" value="ECO:0007669"/>
    <property type="project" value="TreeGrafter"/>
</dbReference>
<reference evidence="3 4" key="1">
    <citation type="submission" date="2014-09" db="EMBL/GenBank/DDBJ databases">
        <authorList>
            <person name="Magalhaes I.L.F."/>
            <person name="Oliveira U."/>
            <person name="Santos F.R."/>
            <person name="Vidigal T.H.D.A."/>
            <person name="Brescovit A.D."/>
            <person name="Santos A.J."/>
        </authorList>
    </citation>
    <scope>NUCLEOTIDE SEQUENCE [LARGE SCALE GENOMIC DNA]</scope>
</reference>
<dbReference type="PANTHER" id="PTHR13451">
    <property type="entry name" value="CLASS II CROSSOVER JUNCTION ENDONUCLEASE MUS81"/>
    <property type="match status" value="1"/>
</dbReference>
<dbReference type="Proteomes" id="UP000054845">
    <property type="component" value="Unassembled WGS sequence"/>
</dbReference>
<feature type="compositionally biased region" description="Basic residues" evidence="2">
    <location>
        <begin position="301"/>
        <end position="311"/>
    </location>
</feature>
<comment type="cofactor">
    <cofactor evidence="1">
        <name>Mg(2+)</name>
        <dbReference type="ChEBI" id="CHEBI:18420"/>
    </cofactor>
</comment>
<comment type="function">
    <text evidence="1">Interacts with EME1 to form a DNA structure-specific endonuclease with substrate preference for branched DNA structures with a 5'-end at the branch nick. Typical substrates include 3'-flap structures, D-loops, replication forks and nicked Holliday junctions. May be required in mitosis for the processing of stalled or collapsed replication fork intermediates. May be required in meiosis for the repair of meiosis-specific double strand breaks subsequent to single-end invasion (SEI).</text>
</comment>
<proteinExistence type="inferred from homology"/>
<dbReference type="GO" id="GO:0008821">
    <property type="term" value="F:crossover junction DNA endonuclease activity"/>
    <property type="evidence" value="ECO:0007669"/>
    <property type="project" value="UniProtKB-UniRule"/>
</dbReference>
<keyword evidence="1" id="KW-0234">DNA repair</keyword>
<comment type="similarity">
    <text evidence="1">Belongs to the XPF family.</text>
</comment>
<comment type="subunit">
    <text evidence="1">Interacts with EME1.</text>
</comment>
<dbReference type="EC" id="3.1.22.-" evidence="1"/>
<feature type="compositionally biased region" description="Low complexity" evidence="2">
    <location>
        <begin position="443"/>
        <end position="456"/>
    </location>
</feature>
<dbReference type="GO" id="GO:0046872">
    <property type="term" value="F:metal ion binding"/>
    <property type="evidence" value="ECO:0007669"/>
    <property type="project" value="UniProtKB-UniRule"/>
</dbReference>
<dbReference type="Gene3D" id="1.10.10.10">
    <property type="entry name" value="Winged helix-like DNA-binding domain superfamily/Winged helix DNA-binding domain"/>
    <property type="match status" value="1"/>
</dbReference>
<dbReference type="OrthoDB" id="3366545at2759"/>
<keyword evidence="1" id="KW-0540">Nuclease</keyword>
<dbReference type="GO" id="GO:0003677">
    <property type="term" value="F:DNA binding"/>
    <property type="evidence" value="ECO:0007669"/>
    <property type="project" value="UniProtKB-UniRule"/>
</dbReference>
<organism evidence="3 4">
    <name type="scientific">Ceraceosorus bombacis</name>
    <dbReference type="NCBI Taxonomy" id="401625"/>
    <lineage>
        <taxon>Eukaryota</taxon>
        <taxon>Fungi</taxon>
        <taxon>Dikarya</taxon>
        <taxon>Basidiomycota</taxon>
        <taxon>Ustilaginomycotina</taxon>
        <taxon>Exobasidiomycetes</taxon>
        <taxon>Ceraceosorales</taxon>
        <taxon>Ceraceosoraceae</taxon>
        <taxon>Ceraceosorus</taxon>
    </lineage>
</organism>
<keyword evidence="4" id="KW-1185">Reference proteome</keyword>
<keyword evidence="1" id="KW-0255">Endonuclease</keyword>
<dbReference type="GO" id="GO:0000712">
    <property type="term" value="P:resolution of meiotic recombination intermediates"/>
    <property type="evidence" value="ECO:0007669"/>
    <property type="project" value="TreeGrafter"/>
</dbReference>
<accession>A0A0P1B815</accession>
<evidence type="ECO:0000313" key="3">
    <source>
        <dbReference type="EMBL" id="CEH11776.1"/>
    </source>
</evidence>
<keyword evidence="1" id="KW-0539">Nucleus</keyword>
<keyword evidence="1" id="KW-0227">DNA damage</keyword>
<dbReference type="GO" id="GO:0006308">
    <property type="term" value="P:DNA catabolic process"/>
    <property type="evidence" value="ECO:0007669"/>
    <property type="project" value="UniProtKB-UniRule"/>
</dbReference>
<name>A0A0P1B815_9BASI</name>
<feature type="compositionally biased region" description="Acidic residues" evidence="2">
    <location>
        <begin position="321"/>
        <end position="334"/>
    </location>
</feature>
<dbReference type="STRING" id="401625.A0A0P1B815"/>
<dbReference type="PANTHER" id="PTHR13451:SF0">
    <property type="entry name" value="CROSSOVER JUNCTION ENDONUCLEASE MUS81"/>
    <property type="match status" value="1"/>
</dbReference>
<keyword evidence="1" id="KW-0233">DNA recombination</keyword>
<keyword evidence="1" id="KW-0479">Metal-binding</keyword>
<dbReference type="GO" id="GO:0005634">
    <property type="term" value="C:nucleus"/>
    <property type="evidence" value="ECO:0007669"/>
    <property type="project" value="UniProtKB-SubCell"/>
</dbReference>
<keyword evidence="1" id="KW-0460">Magnesium</keyword>
<evidence type="ECO:0000313" key="4">
    <source>
        <dbReference type="Proteomes" id="UP000054845"/>
    </source>
</evidence>
<evidence type="ECO:0000256" key="2">
    <source>
        <dbReference type="SAM" id="MobiDB-lite"/>
    </source>
</evidence>
<dbReference type="InterPro" id="IPR047417">
    <property type="entry name" value="WHD_MUS81"/>
</dbReference>
<dbReference type="InterPro" id="IPR033309">
    <property type="entry name" value="Mus81"/>
</dbReference>
<feature type="region of interest" description="Disordered" evidence="2">
    <location>
        <begin position="265"/>
        <end position="460"/>
    </location>
</feature>
<feature type="compositionally biased region" description="Polar residues" evidence="2">
    <location>
        <begin position="335"/>
        <end position="353"/>
    </location>
</feature>
<sequence>MKRNKEPLPDSYLSKQQIIDLAKSFSDASYEQRALPPAMARGPISFNTAWSAMKTLIGRGYVYRTGNPPRFGLSALGFEVAKQCAVKDDVQAGRAISLEQGFEGEEKLPIVSAAGKGQRVQASSQAGPARSGAKAFCFTYVDPSGAHVLYRNKAAVRLSDVDYTPLYRIFYPTDQREHVFVKSCLDTAPEAHAERSGDVELLEGWVRESASNEKASGLAPSMAPPARGSLASCEDIPSVSAGQRLQHYGAADKALNAERLPARPAASISAGRASSGPKSAAGTQSLKSKKDGVAVSGRPRSGPKRSRKRSKISASSSSSDSESESDGRDIEEETTTTCASHQPSKRASATTSLHPHGASKTVARMARSNTDRSRRKPLSPAAKAGTSSSATCLQLLSSSSPPVQEQCAEQCNSSPPPLSSLLSNRFARQALRPKTPTHNTQPAFRRSASGSTASGAQKKRRAFCDAEIIELC</sequence>
<dbReference type="EMBL" id="CCYA01000065">
    <property type="protein sequence ID" value="CEH11776.1"/>
    <property type="molecule type" value="Genomic_DNA"/>
</dbReference>
<evidence type="ECO:0000256" key="1">
    <source>
        <dbReference type="RuleBase" id="RU369042"/>
    </source>
</evidence>
<protein>
    <recommendedName>
        <fullName evidence="1">Crossover junction endonuclease MUS81</fullName>
        <ecNumber evidence="1">3.1.22.-</ecNumber>
    </recommendedName>
</protein>
<keyword evidence="1" id="KW-0378">Hydrolase</keyword>
<feature type="compositionally biased region" description="Low complexity" evidence="2">
    <location>
        <begin position="265"/>
        <end position="277"/>
    </location>
</feature>
<dbReference type="GO" id="GO:0000727">
    <property type="term" value="P:double-strand break repair via break-induced replication"/>
    <property type="evidence" value="ECO:0007669"/>
    <property type="project" value="UniProtKB-UniRule"/>
</dbReference>
<feature type="compositionally biased region" description="Polar residues" evidence="2">
    <location>
        <begin position="385"/>
        <end position="394"/>
    </location>
</feature>